<dbReference type="HAMAP" id="MF_01385">
    <property type="entry name" value="UreF"/>
    <property type="match status" value="1"/>
</dbReference>
<dbReference type="PANTHER" id="PTHR33620:SF1">
    <property type="entry name" value="UREASE ACCESSORY PROTEIN F"/>
    <property type="match status" value="1"/>
</dbReference>
<dbReference type="Pfam" id="PF01730">
    <property type="entry name" value="UreF"/>
    <property type="match status" value="1"/>
</dbReference>
<comment type="subcellular location">
    <subcellularLocation>
        <location evidence="3">Cytoplasm</location>
    </subcellularLocation>
</comment>
<organism evidence="4 5">
    <name type="scientific">Motilibacter rhizosphaerae</name>
    <dbReference type="NCBI Taxonomy" id="598652"/>
    <lineage>
        <taxon>Bacteria</taxon>
        <taxon>Bacillati</taxon>
        <taxon>Actinomycetota</taxon>
        <taxon>Actinomycetes</taxon>
        <taxon>Motilibacterales</taxon>
        <taxon>Motilibacteraceae</taxon>
        <taxon>Motilibacter</taxon>
    </lineage>
</organism>
<comment type="caution">
    <text evidence="4">The sequence shown here is derived from an EMBL/GenBank/DDBJ whole genome shotgun (WGS) entry which is preliminary data.</text>
</comment>
<gene>
    <name evidence="3" type="primary">ureF</name>
    <name evidence="4" type="ORF">EV189_0940</name>
</gene>
<evidence type="ECO:0000313" key="4">
    <source>
        <dbReference type="EMBL" id="RZS91693.1"/>
    </source>
</evidence>
<sequence>MALAALLVLADGRMPSGGHVHSSGVETAVARGLVDGVPSLQRFLRDRLTSGGLVAASLAAAACSGWSAELLDAEADARTPVPALREASRSQGRALLRAASAAWPSPSYAAAGARPHLPVILGLAAAAGGCTPTEAAAAAAHTSVTGPASAAVRLLGLDPIAVHAVLAALAPEVDEVARTAVHAVEQGFLGRRSSPLLDILGAAHGCAADRGEVTLFAS</sequence>
<keyword evidence="3" id="KW-0963">Cytoplasm</keyword>
<dbReference type="Gene3D" id="1.10.4190.10">
    <property type="entry name" value="Urease accessory protein UreF"/>
    <property type="match status" value="1"/>
</dbReference>
<dbReference type="AlphaFoldDB" id="A0A4Q7NWK3"/>
<dbReference type="Proteomes" id="UP000293638">
    <property type="component" value="Unassembled WGS sequence"/>
</dbReference>
<reference evidence="4 5" key="1">
    <citation type="submission" date="2019-02" db="EMBL/GenBank/DDBJ databases">
        <title>Genomic Encyclopedia of Type Strains, Phase IV (KMG-IV): sequencing the most valuable type-strain genomes for metagenomic binning, comparative biology and taxonomic classification.</title>
        <authorList>
            <person name="Goeker M."/>
        </authorList>
    </citation>
    <scope>NUCLEOTIDE SEQUENCE [LARGE SCALE GENOMIC DNA]</scope>
    <source>
        <strain evidence="4 5">DSM 45622</strain>
    </source>
</reference>
<evidence type="ECO:0000256" key="3">
    <source>
        <dbReference type="HAMAP-Rule" id="MF_01385"/>
    </source>
</evidence>
<keyword evidence="2 3" id="KW-0143">Chaperone</keyword>
<dbReference type="InterPro" id="IPR038277">
    <property type="entry name" value="UreF_sf"/>
</dbReference>
<accession>A0A4Q7NWK3</accession>
<dbReference type="RefSeq" id="WP_130491726.1">
    <property type="nucleotide sequence ID" value="NZ_SGXD01000001.1"/>
</dbReference>
<dbReference type="GO" id="GO:0005737">
    <property type="term" value="C:cytoplasm"/>
    <property type="evidence" value="ECO:0007669"/>
    <property type="project" value="UniProtKB-SubCell"/>
</dbReference>
<dbReference type="PIRSF" id="PIRSF009467">
    <property type="entry name" value="Ureas_acces_UreF"/>
    <property type="match status" value="1"/>
</dbReference>
<name>A0A4Q7NWK3_9ACTN</name>
<proteinExistence type="inferred from homology"/>
<dbReference type="InterPro" id="IPR002639">
    <property type="entry name" value="UreF"/>
</dbReference>
<evidence type="ECO:0000256" key="2">
    <source>
        <dbReference type="ARBA" id="ARBA00023186"/>
    </source>
</evidence>
<comment type="subunit">
    <text evidence="3">UreD, UreF and UreG form a complex that acts as a GTP-hydrolysis-dependent molecular chaperone, activating the urease apoprotein by helping to assemble the nickel containing metallocenter of UreC. The UreE protein probably delivers the nickel.</text>
</comment>
<keyword evidence="1 3" id="KW-0996">Nickel insertion</keyword>
<dbReference type="EMBL" id="SGXD01000001">
    <property type="protein sequence ID" value="RZS91693.1"/>
    <property type="molecule type" value="Genomic_DNA"/>
</dbReference>
<protein>
    <recommendedName>
        <fullName evidence="3">Urease accessory protein UreF</fullName>
    </recommendedName>
</protein>
<evidence type="ECO:0000313" key="5">
    <source>
        <dbReference type="Proteomes" id="UP000293638"/>
    </source>
</evidence>
<dbReference type="GO" id="GO:0016151">
    <property type="term" value="F:nickel cation binding"/>
    <property type="evidence" value="ECO:0007669"/>
    <property type="project" value="UniProtKB-UniRule"/>
</dbReference>
<evidence type="ECO:0000256" key="1">
    <source>
        <dbReference type="ARBA" id="ARBA00022988"/>
    </source>
</evidence>
<dbReference type="PANTHER" id="PTHR33620">
    <property type="entry name" value="UREASE ACCESSORY PROTEIN F"/>
    <property type="match status" value="1"/>
</dbReference>
<dbReference type="OrthoDB" id="3382047at2"/>
<comment type="similarity">
    <text evidence="3">Belongs to the UreF family.</text>
</comment>
<keyword evidence="5" id="KW-1185">Reference proteome</keyword>
<comment type="function">
    <text evidence="3">Required for maturation of urease via the functional incorporation of the urease nickel metallocenter.</text>
</comment>